<keyword evidence="7" id="KW-0614">Plasmid</keyword>
<evidence type="ECO:0000313" key="7">
    <source>
        <dbReference type="EMBL" id="CBS89954.1"/>
    </source>
</evidence>
<dbReference type="PANTHER" id="PTHR44379:SF5">
    <property type="entry name" value="OXIDOREDUCTASE WITH IRON-SULFUR SUBUNIT"/>
    <property type="match status" value="1"/>
</dbReference>
<dbReference type="InterPro" id="IPR051452">
    <property type="entry name" value="Diverse_Oxidoreductases"/>
</dbReference>
<evidence type="ECO:0000256" key="1">
    <source>
        <dbReference type="ARBA" id="ARBA00022714"/>
    </source>
</evidence>
<dbReference type="GO" id="GO:0016491">
    <property type="term" value="F:oxidoreductase activity"/>
    <property type="evidence" value="ECO:0007669"/>
    <property type="project" value="UniProtKB-KW"/>
</dbReference>
<organism evidence="7 8">
    <name type="scientific">Azospirillum lipoferum (strain 4B)</name>
    <dbReference type="NCBI Taxonomy" id="862719"/>
    <lineage>
        <taxon>Bacteria</taxon>
        <taxon>Pseudomonadati</taxon>
        <taxon>Pseudomonadota</taxon>
        <taxon>Alphaproteobacteria</taxon>
        <taxon>Rhodospirillales</taxon>
        <taxon>Azospirillaceae</taxon>
        <taxon>Azospirillum</taxon>
    </lineage>
</organism>
<evidence type="ECO:0000256" key="4">
    <source>
        <dbReference type="ARBA" id="ARBA00023004"/>
    </source>
</evidence>
<dbReference type="Proteomes" id="UP000005667">
    <property type="component" value="Plasmid AZO_p3"/>
</dbReference>
<evidence type="ECO:0000259" key="6">
    <source>
        <dbReference type="PROSITE" id="PS51085"/>
    </source>
</evidence>
<dbReference type="Pfam" id="PF01799">
    <property type="entry name" value="Fer2_2"/>
    <property type="match status" value="1"/>
</dbReference>
<dbReference type="GO" id="GO:0046872">
    <property type="term" value="F:metal ion binding"/>
    <property type="evidence" value="ECO:0007669"/>
    <property type="project" value="UniProtKB-KW"/>
</dbReference>
<dbReference type="InterPro" id="IPR002888">
    <property type="entry name" value="2Fe-2S-bd"/>
</dbReference>
<accession>G7ZF00</accession>
<dbReference type="InterPro" id="IPR012675">
    <property type="entry name" value="Beta-grasp_dom_sf"/>
</dbReference>
<dbReference type="PANTHER" id="PTHR44379">
    <property type="entry name" value="OXIDOREDUCTASE WITH IRON-SULFUR SUBUNIT"/>
    <property type="match status" value="1"/>
</dbReference>
<dbReference type="PROSITE" id="PS51085">
    <property type="entry name" value="2FE2S_FER_2"/>
    <property type="match status" value="1"/>
</dbReference>
<evidence type="ECO:0000256" key="2">
    <source>
        <dbReference type="ARBA" id="ARBA00022723"/>
    </source>
</evidence>
<dbReference type="Pfam" id="PF00111">
    <property type="entry name" value="Fer2"/>
    <property type="match status" value="1"/>
</dbReference>
<keyword evidence="1" id="KW-0001">2Fe-2S</keyword>
<dbReference type="AlphaFoldDB" id="G7ZF00"/>
<proteinExistence type="predicted"/>
<protein>
    <submittedName>
        <fullName evidence="7">Carbon-monoxide dehydrogenase small subunit</fullName>
        <ecNumber evidence="7">1.2.99.2</ecNumber>
    </submittedName>
</protein>
<gene>
    <name evidence="7" type="primary">coxS</name>
    <name evidence="7" type="ordered locus">AZOLI_p30107</name>
</gene>
<evidence type="ECO:0000256" key="5">
    <source>
        <dbReference type="ARBA" id="ARBA00023014"/>
    </source>
</evidence>
<dbReference type="SUPFAM" id="SSF54292">
    <property type="entry name" value="2Fe-2S ferredoxin-like"/>
    <property type="match status" value="1"/>
</dbReference>
<keyword evidence="8" id="KW-1185">Reference proteome</keyword>
<dbReference type="FunFam" id="1.10.150.120:FF:000003">
    <property type="entry name" value="Carbon monoxide dehydrogenase, small subunit"/>
    <property type="match status" value="1"/>
</dbReference>
<name>G7ZF00_AZOL4</name>
<evidence type="ECO:0000313" key="8">
    <source>
        <dbReference type="Proteomes" id="UP000005667"/>
    </source>
</evidence>
<dbReference type="InterPro" id="IPR036884">
    <property type="entry name" value="2Fe-2S-bd_dom_sf"/>
</dbReference>
<dbReference type="HOGENOM" id="CLU_052511_3_1_5"/>
<keyword evidence="2" id="KW-0479">Metal-binding</keyword>
<keyword evidence="3 7" id="KW-0560">Oxidoreductase</keyword>
<keyword evidence="4" id="KW-0408">Iron</keyword>
<dbReference type="Gene3D" id="1.10.150.120">
    <property type="entry name" value="[2Fe-2S]-binding domain"/>
    <property type="match status" value="1"/>
</dbReference>
<dbReference type="FunFam" id="3.10.20.30:FF:000020">
    <property type="entry name" value="Xanthine dehydrogenase iron-sulfur subunit"/>
    <property type="match status" value="1"/>
</dbReference>
<dbReference type="GO" id="GO:0051537">
    <property type="term" value="F:2 iron, 2 sulfur cluster binding"/>
    <property type="evidence" value="ECO:0007669"/>
    <property type="project" value="UniProtKB-KW"/>
</dbReference>
<feature type="domain" description="2Fe-2S ferredoxin-type" evidence="6">
    <location>
        <begin position="3"/>
        <end position="79"/>
    </location>
</feature>
<evidence type="ECO:0000256" key="3">
    <source>
        <dbReference type="ARBA" id="ARBA00023002"/>
    </source>
</evidence>
<dbReference type="InterPro" id="IPR001041">
    <property type="entry name" value="2Fe-2S_ferredoxin-type"/>
</dbReference>
<dbReference type="Gene3D" id="3.10.20.30">
    <property type="match status" value="1"/>
</dbReference>
<reference evidence="8" key="1">
    <citation type="journal article" date="2011" name="PLoS Genet.">
        <title>Azospirillum genomes reveal transition of bacteria from aquatic to terrestrial environments.</title>
        <authorList>
            <person name="Wisniewski-Dye F."/>
            <person name="Borziak K."/>
            <person name="Khalsa-Moyers G."/>
            <person name="Alexandre G."/>
            <person name="Sukharnikov L.O."/>
            <person name="Wuichet K."/>
            <person name="Hurst G.B."/>
            <person name="McDonald W.H."/>
            <person name="Robertson J.S."/>
            <person name="Barbe V."/>
            <person name="Calteau A."/>
            <person name="Rouy Z."/>
            <person name="Mangenot S."/>
            <person name="Prigent-Combaret C."/>
            <person name="Normand P."/>
            <person name="Boyer M."/>
            <person name="Siguier P."/>
            <person name="Dessaux Y."/>
            <person name="Elmerich C."/>
            <person name="Condemine G."/>
            <person name="Krishnen G."/>
            <person name="Kennedy I."/>
            <person name="Paterson A.H."/>
            <person name="Gonzalez V."/>
            <person name="Mavingui P."/>
            <person name="Zhulin I.B."/>
        </authorList>
    </citation>
    <scope>NUCLEOTIDE SEQUENCE [LARGE SCALE GENOMIC DNA]</scope>
    <source>
        <strain evidence="8">4B</strain>
    </source>
</reference>
<geneLocation type="plasmid" evidence="7 8">
    <name>AZO_p3</name>
</geneLocation>
<dbReference type="KEGG" id="ali:AZOLI_p30107"/>
<dbReference type="CDD" id="cd00207">
    <property type="entry name" value="fer2"/>
    <property type="match status" value="1"/>
</dbReference>
<dbReference type="EC" id="1.2.99.2" evidence="7"/>
<dbReference type="RefSeq" id="WP_014249399.1">
    <property type="nucleotide sequence ID" value="NC_016623.1"/>
</dbReference>
<dbReference type="SUPFAM" id="SSF47741">
    <property type="entry name" value="CO dehydrogenase ISP C-domain like"/>
    <property type="match status" value="1"/>
</dbReference>
<sequence>MSCTVSMTVNGKTVSREVEERTLLVAFLREHLGLTGTHVGCDTSQCGACVVHVDGRSVKSCTTLAVQANGTEVTTIEGLAAADGTLHPMQAAFREHHGLQCGFCTPGMVMSAVDLVRDNPNPTEAEIREGLEGNICRCTGYHNIVKAVKAGAEAMAGAQPAPVAAE</sequence>
<dbReference type="EMBL" id="FQ311871">
    <property type="protein sequence ID" value="CBS89954.1"/>
    <property type="molecule type" value="Genomic_DNA"/>
</dbReference>
<dbReference type="OrthoDB" id="7375656at2"/>
<dbReference type="InterPro" id="IPR036010">
    <property type="entry name" value="2Fe-2S_ferredoxin-like_sf"/>
</dbReference>
<keyword evidence="5" id="KW-0411">Iron-sulfur</keyword>